<dbReference type="InterPro" id="IPR045864">
    <property type="entry name" value="aa-tRNA-synth_II/BPL/LPL"/>
</dbReference>
<dbReference type="Gene3D" id="3.30.930.10">
    <property type="entry name" value="Bira Bifunctional Protein, Domain 2"/>
    <property type="match status" value="1"/>
</dbReference>
<proteinExistence type="inferred from homology"/>
<dbReference type="FunCoup" id="D8QYW5">
    <property type="interactions" value="425"/>
</dbReference>
<dbReference type="PROSITE" id="PS51733">
    <property type="entry name" value="BPL_LPL_CATALYTIC"/>
    <property type="match status" value="1"/>
</dbReference>
<dbReference type="EMBL" id="GL377569">
    <property type="protein sequence ID" value="EFJ34311.1"/>
    <property type="molecule type" value="Genomic_DNA"/>
</dbReference>
<evidence type="ECO:0000259" key="3">
    <source>
        <dbReference type="PROSITE" id="PS51733"/>
    </source>
</evidence>
<protein>
    <recommendedName>
        <fullName evidence="3">BPL/LPL catalytic domain-containing protein</fullName>
    </recommendedName>
</protein>
<dbReference type="HOGENOM" id="CLU_051096_2_1_1"/>
<evidence type="ECO:0000256" key="1">
    <source>
        <dbReference type="ARBA" id="ARBA00009934"/>
    </source>
</evidence>
<comment type="similarity">
    <text evidence="1">Belongs to the biotin--protein ligase family.</text>
</comment>
<dbReference type="CDD" id="cd16442">
    <property type="entry name" value="BPL"/>
    <property type="match status" value="1"/>
</dbReference>
<feature type="domain" description="BPL/LPL catalytic" evidence="3">
    <location>
        <begin position="14"/>
        <end position="195"/>
    </location>
</feature>
<dbReference type="GO" id="GO:0004077">
    <property type="term" value="F:biotin--[biotin carboxyl-carrier protein] ligase activity"/>
    <property type="evidence" value="ECO:0000318"/>
    <property type="project" value="GO_Central"/>
</dbReference>
<dbReference type="SUPFAM" id="SSF55681">
    <property type="entry name" value="Class II aaRS and biotin synthetases"/>
    <property type="match status" value="1"/>
</dbReference>
<keyword evidence="5" id="KW-1185">Reference proteome</keyword>
<dbReference type="InterPro" id="IPR004143">
    <property type="entry name" value="BPL_LPL_catalytic"/>
</dbReference>
<dbReference type="InParanoid" id="D8QYW5"/>
<gene>
    <name evidence="4" type="ORF">SELMODRAFT_80973</name>
</gene>
<dbReference type="OMA" id="MECDASC"/>
<dbReference type="eggNOG" id="KOG1536">
    <property type="taxonomic scope" value="Eukaryota"/>
</dbReference>
<dbReference type="GO" id="GO:0005737">
    <property type="term" value="C:cytoplasm"/>
    <property type="evidence" value="ECO:0000318"/>
    <property type="project" value="GO_Central"/>
</dbReference>
<keyword evidence="2" id="KW-0436">Ligase</keyword>
<name>D8QYW5_SELML</name>
<evidence type="ECO:0000256" key="2">
    <source>
        <dbReference type="ARBA" id="ARBA00022598"/>
    </source>
</evidence>
<reference evidence="4 5" key="1">
    <citation type="journal article" date="2011" name="Science">
        <title>The Selaginella genome identifies genetic changes associated with the evolution of vascular plants.</title>
        <authorList>
            <person name="Banks J.A."/>
            <person name="Nishiyama T."/>
            <person name="Hasebe M."/>
            <person name="Bowman J.L."/>
            <person name="Gribskov M."/>
            <person name="dePamphilis C."/>
            <person name="Albert V.A."/>
            <person name="Aono N."/>
            <person name="Aoyama T."/>
            <person name="Ambrose B.A."/>
            <person name="Ashton N.W."/>
            <person name="Axtell M.J."/>
            <person name="Barker E."/>
            <person name="Barker M.S."/>
            <person name="Bennetzen J.L."/>
            <person name="Bonawitz N.D."/>
            <person name="Chapple C."/>
            <person name="Cheng C."/>
            <person name="Correa L.G."/>
            <person name="Dacre M."/>
            <person name="DeBarry J."/>
            <person name="Dreyer I."/>
            <person name="Elias M."/>
            <person name="Engstrom E.M."/>
            <person name="Estelle M."/>
            <person name="Feng L."/>
            <person name="Finet C."/>
            <person name="Floyd S.K."/>
            <person name="Frommer W.B."/>
            <person name="Fujita T."/>
            <person name="Gramzow L."/>
            <person name="Gutensohn M."/>
            <person name="Harholt J."/>
            <person name="Hattori M."/>
            <person name="Heyl A."/>
            <person name="Hirai T."/>
            <person name="Hiwatashi Y."/>
            <person name="Ishikawa M."/>
            <person name="Iwata M."/>
            <person name="Karol K.G."/>
            <person name="Koehler B."/>
            <person name="Kolukisaoglu U."/>
            <person name="Kubo M."/>
            <person name="Kurata T."/>
            <person name="Lalonde S."/>
            <person name="Li K."/>
            <person name="Li Y."/>
            <person name="Litt A."/>
            <person name="Lyons E."/>
            <person name="Manning G."/>
            <person name="Maruyama T."/>
            <person name="Michael T.P."/>
            <person name="Mikami K."/>
            <person name="Miyazaki S."/>
            <person name="Morinaga S."/>
            <person name="Murata T."/>
            <person name="Mueller-Roeber B."/>
            <person name="Nelson D.R."/>
            <person name="Obara M."/>
            <person name="Oguri Y."/>
            <person name="Olmstead R.G."/>
            <person name="Onodera N."/>
            <person name="Petersen B.L."/>
            <person name="Pils B."/>
            <person name="Prigge M."/>
            <person name="Rensing S.A."/>
            <person name="Riano-Pachon D.M."/>
            <person name="Roberts A.W."/>
            <person name="Sato Y."/>
            <person name="Scheller H.V."/>
            <person name="Schulz B."/>
            <person name="Schulz C."/>
            <person name="Shakirov E.V."/>
            <person name="Shibagaki N."/>
            <person name="Shinohara N."/>
            <person name="Shippen D.E."/>
            <person name="Soerensen I."/>
            <person name="Sotooka R."/>
            <person name="Sugimoto N."/>
            <person name="Sugita M."/>
            <person name="Sumikawa N."/>
            <person name="Tanurdzic M."/>
            <person name="Theissen G."/>
            <person name="Ulvskov P."/>
            <person name="Wakazuki S."/>
            <person name="Weng J.K."/>
            <person name="Willats W.W."/>
            <person name="Wipf D."/>
            <person name="Wolf P.G."/>
            <person name="Yang L."/>
            <person name="Zimmer A.D."/>
            <person name="Zhu Q."/>
            <person name="Mitros T."/>
            <person name="Hellsten U."/>
            <person name="Loque D."/>
            <person name="Otillar R."/>
            <person name="Salamov A."/>
            <person name="Schmutz J."/>
            <person name="Shapiro H."/>
            <person name="Lindquist E."/>
            <person name="Lucas S."/>
            <person name="Rokhsar D."/>
            <person name="Grigoriev I.V."/>
        </authorList>
    </citation>
    <scope>NUCLEOTIDE SEQUENCE [LARGE SCALE GENOMIC DNA]</scope>
</reference>
<dbReference type="Gramene" id="EFJ34311">
    <property type="protein sequence ID" value="EFJ34311"/>
    <property type="gene ID" value="SELMODRAFT_80973"/>
</dbReference>
<evidence type="ECO:0000313" key="5">
    <source>
        <dbReference type="Proteomes" id="UP000001514"/>
    </source>
</evidence>
<dbReference type="PANTHER" id="PTHR12835">
    <property type="entry name" value="BIOTIN PROTEIN LIGASE"/>
    <property type="match status" value="1"/>
</dbReference>
<dbReference type="InterPro" id="IPR004408">
    <property type="entry name" value="Biotin_CoA_COase_ligase"/>
</dbReference>
<dbReference type="KEGG" id="smo:SELMODRAFT_80973"/>
<dbReference type="PANTHER" id="PTHR12835:SF5">
    <property type="entry name" value="BIOTIN--PROTEIN LIGASE"/>
    <property type="match status" value="1"/>
</dbReference>
<accession>D8QYW5</accession>
<sequence length="281" mass="31250">MDRACLLHRHSFLSEFITRVFNLVHRKLTVVLLSRNAHSLPIGTVCVSDVQYQGKGRAGNSWVSPDGCLMFSFTLQMENGRTVPFVQYVVCLAVVQGIEAAARAKNATIPDVRIKWPNDLYSGNLKIGGVLCSSTYSSKTFYIVAGVGLNVDNDEPTTCLNSVLARLDSKATPFAREELLATILESFEKLFTTFTTQGKFLALELMYYEKWMHRQSFGSDRGKNPGFSLDTFLTDHQQGLTPAGFLLASDDAFNKYELHPDGNSLDFFKGLVRRKLPGSAQ</sequence>
<dbReference type="AlphaFoldDB" id="D8QYW5"/>
<dbReference type="NCBIfam" id="TIGR00121">
    <property type="entry name" value="birA_ligase"/>
    <property type="match status" value="1"/>
</dbReference>
<evidence type="ECO:0000313" key="4">
    <source>
        <dbReference type="EMBL" id="EFJ34311.1"/>
    </source>
</evidence>
<dbReference type="Pfam" id="PF03099">
    <property type="entry name" value="BPL_LplA_LipB"/>
    <property type="match status" value="1"/>
</dbReference>
<dbReference type="STRING" id="88036.D8QYW5"/>
<organism evidence="5">
    <name type="scientific">Selaginella moellendorffii</name>
    <name type="common">Spikemoss</name>
    <dbReference type="NCBI Taxonomy" id="88036"/>
    <lineage>
        <taxon>Eukaryota</taxon>
        <taxon>Viridiplantae</taxon>
        <taxon>Streptophyta</taxon>
        <taxon>Embryophyta</taxon>
        <taxon>Tracheophyta</taxon>
        <taxon>Lycopodiopsida</taxon>
        <taxon>Selaginellales</taxon>
        <taxon>Selaginellaceae</taxon>
        <taxon>Selaginella</taxon>
    </lineage>
</organism>
<dbReference type="Proteomes" id="UP000001514">
    <property type="component" value="Unassembled WGS sequence"/>
</dbReference>